<dbReference type="OrthoDB" id="5405126at2759"/>
<dbReference type="Proteomes" id="UP000191522">
    <property type="component" value="Unassembled WGS sequence"/>
</dbReference>
<evidence type="ECO:0000313" key="2">
    <source>
        <dbReference type="Proteomes" id="UP000191522"/>
    </source>
</evidence>
<name>A0A1V6NVV4_PENDC</name>
<evidence type="ECO:0000313" key="1">
    <source>
        <dbReference type="EMBL" id="OQD68486.1"/>
    </source>
</evidence>
<comment type="caution">
    <text evidence="1">The sequence shown here is derived from an EMBL/GenBank/DDBJ whole genome shotgun (WGS) entry which is preliminary data.</text>
</comment>
<dbReference type="OMA" id="ENVPIYN"/>
<accession>A0A1V6NVV4</accession>
<dbReference type="STRING" id="69771.A0A1V6NVV4"/>
<keyword evidence="2" id="KW-1185">Reference proteome</keyword>
<reference evidence="2" key="1">
    <citation type="journal article" date="2017" name="Nat. Microbiol.">
        <title>Global analysis of biosynthetic gene clusters reveals vast potential of secondary metabolite production in Penicillium species.</title>
        <authorList>
            <person name="Nielsen J.C."/>
            <person name="Grijseels S."/>
            <person name="Prigent S."/>
            <person name="Ji B."/>
            <person name="Dainat J."/>
            <person name="Nielsen K.F."/>
            <person name="Frisvad J.C."/>
            <person name="Workman M."/>
            <person name="Nielsen J."/>
        </authorList>
    </citation>
    <scope>NUCLEOTIDE SEQUENCE [LARGE SCALE GENOMIC DNA]</scope>
    <source>
        <strain evidence="2">IBT 11843</strain>
    </source>
</reference>
<sequence length="357" mass="40485">MAGRLFRWPGAVRQSVISQTRAYASKSAIPTFSPSSSSELNEALDRFRQDLFIPFGLPKRQRMSMFKQKHAQRLRDEPISISISETEEYTLQPKKYTDTPTKKEAIRVIKMMQAAKDYKNFIPFVSGLWGSQYVLEEAHWQQIMRKAREAGKLPLIIECARKSESTGLRLRNLDVVRCLFFELHLAAQKAEFKGPEVTKALGMAKHAVDIMDADLPDHSYSDSSKNPKSQPLVVATLLELGAARAINDFAGKDEGKEVLGYVRKLLAVVPKGRYQNAPAGTTPRMEVHRWLHEAVTVYNGLRLSRTVHGLATDKALHRDMSSLLGEVEKSLKELLEDPKRVDKDNTYWKYARELLQG</sequence>
<dbReference type="AlphaFoldDB" id="A0A1V6NVV4"/>
<gene>
    <name evidence="1" type="ORF">PENDEC_c035G03616</name>
</gene>
<dbReference type="EMBL" id="MDYL01000035">
    <property type="protein sequence ID" value="OQD68486.1"/>
    <property type="molecule type" value="Genomic_DNA"/>
</dbReference>
<protein>
    <submittedName>
        <fullName evidence="1">Uncharacterized protein</fullName>
    </submittedName>
</protein>
<organism evidence="1 2">
    <name type="scientific">Penicillium decumbens</name>
    <dbReference type="NCBI Taxonomy" id="69771"/>
    <lineage>
        <taxon>Eukaryota</taxon>
        <taxon>Fungi</taxon>
        <taxon>Dikarya</taxon>
        <taxon>Ascomycota</taxon>
        <taxon>Pezizomycotina</taxon>
        <taxon>Eurotiomycetes</taxon>
        <taxon>Eurotiomycetidae</taxon>
        <taxon>Eurotiales</taxon>
        <taxon>Aspergillaceae</taxon>
        <taxon>Penicillium</taxon>
    </lineage>
</organism>
<proteinExistence type="predicted"/>